<evidence type="ECO:0000256" key="1">
    <source>
        <dbReference type="SAM" id="MobiDB-lite"/>
    </source>
</evidence>
<sequence>MNHLHPIRALPLQALHQSPDGSLHHHLQSLPPGLQNLDAIAPDASDGIFQRYLASNAPQAQHALHAPIPFGHHSGLPHPQSQFHGLQPGPYPHAANRFDVIAAPPQQFQAPPAPPPVPIPRQPRQLSKRVSEPEPQPDLVQPQDLDDAPATSKFGQLDGLKLIPDPPNLPQWREKLFNVDDTITLTEEEFTTYFPHVDNVYSHRSSQRHKRKRFVSHYWDCRLKGRPPGTKKSTDPEKKKRKRVARERDLCEVKIKITEYFDVTPSSHKPRCPRSHS</sequence>
<feature type="region of interest" description="Disordered" evidence="1">
    <location>
        <begin position="225"/>
        <end position="245"/>
    </location>
</feature>
<evidence type="ECO:0008006" key="4">
    <source>
        <dbReference type="Google" id="ProtNLM"/>
    </source>
</evidence>
<gene>
    <name evidence="2" type="ORF">K491DRAFT_28681</name>
</gene>
<dbReference type="AlphaFoldDB" id="A0A6A6T0M7"/>
<proteinExistence type="predicted"/>
<dbReference type="Proteomes" id="UP000799324">
    <property type="component" value="Unassembled WGS sequence"/>
</dbReference>
<protein>
    <recommendedName>
        <fullName evidence="4">FAR1 domain-containing protein</fullName>
    </recommendedName>
</protein>
<organism evidence="2 3">
    <name type="scientific">Lophiostoma macrostomum CBS 122681</name>
    <dbReference type="NCBI Taxonomy" id="1314788"/>
    <lineage>
        <taxon>Eukaryota</taxon>
        <taxon>Fungi</taxon>
        <taxon>Dikarya</taxon>
        <taxon>Ascomycota</taxon>
        <taxon>Pezizomycotina</taxon>
        <taxon>Dothideomycetes</taxon>
        <taxon>Pleosporomycetidae</taxon>
        <taxon>Pleosporales</taxon>
        <taxon>Lophiostomataceae</taxon>
        <taxon>Lophiostoma</taxon>
    </lineage>
</organism>
<keyword evidence="3" id="KW-1185">Reference proteome</keyword>
<reference evidence="2" key="1">
    <citation type="journal article" date="2020" name="Stud. Mycol.">
        <title>101 Dothideomycetes genomes: a test case for predicting lifestyles and emergence of pathogens.</title>
        <authorList>
            <person name="Haridas S."/>
            <person name="Albert R."/>
            <person name="Binder M."/>
            <person name="Bloem J."/>
            <person name="Labutti K."/>
            <person name="Salamov A."/>
            <person name="Andreopoulos B."/>
            <person name="Baker S."/>
            <person name="Barry K."/>
            <person name="Bills G."/>
            <person name="Bluhm B."/>
            <person name="Cannon C."/>
            <person name="Castanera R."/>
            <person name="Culley D."/>
            <person name="Daum C."/>
            <person name="Ezra D."/>
            <person name="Gonzalez J."/>
            <person name="Henrissat B."/>
            <person name="Kuo A."/>
            <person name="Liang C."/>
            <person name="Lipzen A."/>
            <person name="Lutzoni F."/>
            <person name="Magnuson J."/>
            <person name="Mondo S."/>
            <person name="Nolan M."/>
            <person name="Ohm R."/>
            <person name="Pangilinan J."/>
            <person name="Park H.-J."/>
            <person name="Ramirez L."/>
            <person name="Alfaro M."/>
            <person name="Sun H."/>
            <person name="Tritt A."/>
            <person name="Yoshinaga Y."/>
            <person name="Zwiers L.-H."/>
            <person name="Turgeon B."/>
            <person name="Goodwin S."/>
            <person name="Spatafora J."/>
            <person name="Crous P."/>
            <person name="Grigoriev I."/>
        </authorList>
    </citation>
    <scope>NUCLEOTIDE SEQUENCE</scope>
    <source>
        <strain evidence="2">CBS 122681</strain>
    </source>
</reference>
<dbReference type="OrthoDB" id="4951845at2759"/>
<evidence type="ECO:0000313" key="2">
    <source>
        <dbReference type="EMBL" id="KAF2652867.1"/>
    </source>
</evidence>
<evidence type="ECO:0000313" key="3">
    <source>
        <dbReference type="Proteomes" id="UP000799324"/>
    </source>
</evidence>
<feature type="compositionally biased region" description="Pro residues" evidence="1">
    <location>
        <begin position="111"/>
        <end position="121"/>
    </location>
</feature>
<accession>A0A6A6T0M7</accession>
<feature type="compositionally biased region" description="Low complexity" evidence="1">
    <location>
        <begin position="100"/>
        <end position="110"/>
    </location>
</feature>
<dbReference type="EMBL" id="MU004392">
    <property type="protein sequence ID" value="KAF2652867.1"/>
    <property type="molecule type" value="Genomic_DNA"/>
</dbReference>
<name>A0A6A6T0M7_9PLEO</name>
<feature type="region of interest" description="Disordered" evidence="1">
    <location>
        <begin position="67"/>
        <end position="162"/>
    </location>
</feature>